<organism evidence="2 3">
    <name type="scientific">Mycolicibacter kumamotonensis</name>
    <dbReference type="NCBI Taxonomy" id="354243"/>
    <lineage>
        <taxon>Bacteria</taxon>
        <taxon>Bacillati</taxon>
        <taxon>Actinomycetota</taxon>
        <taxon>Actinomycetes</taxon>
        <taxon>Mycobacteriales</taxon>
        <taxon>Mycobacteriaceae</taxon>
        <taxon>Mycolicibacter</taxon>
    </lineage>
</organism>
<evidence type="ECO:0000313" key="2">
    <source>
        <dbReference type="EMBL" id="OBY29429.1"/>
    </source>
</evidence>
<sequence>MAKAAPRLTVTQFDLLRWVAGGCTDGVYTGTAHRVSARSLHNRGLVQVTGKSATWNVSITPEGTRVLEVEAKRVEAERDRVRREEEVKARKEREEQQLRERAVELLRDVIAAGGRLDLGKAMATEEVTNLCSSLRLSGALPVGQRGAQEPTRMDPVFGVTVYLEPDFAALTVPRTFTIPAQLRDPHPGVAVFRDKKDLVSKAEIGRAARFLQALAMAATTVGWKVTGRPRNEGYGRNLPDPDLILRLPSRELVVSIRELDQRGRRVTAFTTQTDFYTRTTRTIADKNFEASGKLEVALSKKWEGQTVLPIRDELGAPLEDQLPTLIRTLEVAEAEAEWSRQEEERRAEIREVRWEEVKQEALVKVAYDRNAAQLREELDRRQAAAAMRVYADEIESRTEDLDEPARTEAIEWAAWIRQHANRTDPLNRALRLLRVKSASHDELEPHMNGWSTYSPHRLTTNRLIRGF</sequence>
<keyword evidence="3" id="KW-1185">Reference proteome</keyword>
<proteinExistence type="predicted"/>
<dbReference type="OrthoDB" id="3989267at2"/>
<gene>
    <name evidence="2" type="ORF">ACT18_23095</name>
</gene>
<evidence type="ECO:0000313" key="3">
    <source>
        <dbReference type="Proteomes" id="UP000092668"/>
    </source>
</evidence>
<keyword evidence="1" id="KW-0175">Coiled coil</keyword>
<name>A0A1B8S9J8_9MYCO</name>
<dbReference type="Proteomes" id="UP000092668">
    <property type="component" value="Unassembled WGS sequence"/>
</dbReference>
<accession>A0A1B8S9J8</accession>
<feature type="coiled-coil region" evidence="1">
    <location>
        <begin position="64"/>
        <end position="108"/>
    </location>
</feature>
<protein>
    <submittedName>
        <fullName evidence="2">Uncharacterized protein</fullName>
    </submittedName>
</protein>
<dbReference type="EMBL" id="LFOE01000081">
    <property type="protein sequence ID" value="OBY29429.1"/>
    <property type="molecule type" value="Genomic_DNA"/>
</dbReference>
<reference evidence="2 3" key="1">
    <citation type="submission" date="2015-06" db="EMBL/GenBank/DDBJ databases">
        <title>Genome sequence of Mycobacterium kumamotonense strain Roo.</title>
        <authorList>
            <person name="Greninger A.L."/>
            <person name="Cunningham G."/>
            <person name="Miller S."/>
        </authorList>
    </citation>
    <scope>NUCLEOTIDE SEQUENCE [LARGE SCALE GENOMIC DNA]</scope>
    <source>
        <strain evidence="2 3">Roo</strain>
    </source>
</reference>
<dbReference type="PATRIC" id="fig|354243.3.peg.4788"/>
<comment type="caution">
    <text evidence="2">The sequence shown here is derived from an EMBL/GenBank/DDBJ whole genome shotgun (WGS) entry which is preliminary data.</text>
</comment>
<evidence type="ECO:0000256" key="1">
    <source>
        <dbReference type="SAM" id="Coils"/>
    </source>
</evidence>
<dbReference type="AlphaFoldDB" id="A0A1B8S9J8"/>